<dbReference type="GO" id="GO:0016020">
    <property type="term" value="C:membrane"/>
    <property type="evidence" value="ECO:0007669"/>
    <property type="project" value="UniProtKB-SubCell"/>
</dbReference>
<evidence type="ECO:0000256" key="2">
    <source>
        <dbReference type="ARBA" id="ARBA00022692"/>
    </source>
</evidence>
<evidence type="ECO:0000256" key="4">
    <source>
        <dbReference type="ARBA" id="ARBA00023136"/>
    </source>
</evidence>
<reference evidence="6" key="1">
    <citation type="journal article" date="2020" name="Nature">
        <title>Giant virus diversity and host interactions through global metagenomics.</title>
        <authorList>
            <person name="Schulz F."/>
            <person name="Roux S."/>
            <person name="Paez-Espino D."/>
            <person name="Jungbluth S."/>
            <person name="Walsh D.A."/>
            <person name="Denef V.J."/>
            <person name="McMahon K.D."/>
            <person name="Konstantinidis K.T."/>
            <person name="Eloe-Fadrosh E.A."/>
            <person name="Kyrpides N.C."/>
            <person name="Woyke T."/>
        </authorList>
    </citation>
    <scope>NUCLEOTIDE SEQUENCE</scope>
    <source>
        <strain evidence="6">GVMAG-M-3300020185-18</strain>
    </source>
</reference>
<dbReference type="AlphaFoldDB" id="A0A6C0C4S7"/>
<name>A0A6C0C4S7_9ZZZZ</name>
<organism evidence="6">
    <name type="scientific">viral metagenome</name>
    <dbReference type="NCBI Taxonomy" id="1070528"/>
    <lineage>
        <taxon>unclassified sequences</taxon>
        <taxon>metagenomes</taxon>
        <taxon>organismal metagenomes</taxon>
    </lineage>
</organism>
<keyword evidence="3 5" id="KW-1133">Transmembrane helix</keyword>
<sequence>MELLIYSSMILLMYFIAGVNKFLHFNTTVKGFKKMFFIKHLPNIFYQLIIALVVILEIVAPITILYSIQTQELSLLACLSSIGLAIFTVLATSIYHFPPKGANYYAFMKNLTATGGLLLLSTFFH</sequence>
<evidence type="ECO:0000313" key="6">
    <source>
        <dbReference type="EMBL" id="QHS98774.1"/>
    </source>
</evidence>
<evidence type="ECO:0000256" key="5">
    <source>
        <dbReference type="SAM" id="Phobius"/>
    </source>
</evidence>
<proteinExistence type="predicted"/>
<dbReference type="Pfam" id="PF07681">
    <property type="entry name" value="DoxX"/>
    <property type="match status" value="1"/>
</dbReference>
<feature type="transmembrane region" description="Helical" evidence="5">
    <location>
        <begin position="74"/>
        <end position="97"/>
    </location>
</feature>
<dbReference type="EMBL" id="MN739323">
    <property type="protein sequence ID" value="QHS98774.1"/>
    <property type="molecule type" value="Genomic_DNA"/>
</dbReference>
<keyword evidence="4 5" id="KW-0472">Membrane</keyword>
<keyword evidence="2 5" id="KW-0812">Transmembrane</keyword>
<evidence type="ECO:0000256" key="1">
    <source>
        <dbReference type="ARBA" id="ARBA00004141"/>
    </source>
</evidence>
<comment type="subcellular location">
    <subcellularLocation>
        <location evidence="1">Membrane</location>
        <topology evidence="1">Multi-pass membrane protein</topology>
    </subcellularLocation>
</comment>
<evidence type="ECO:0008006" key="7">
    <source>
        <dbReference type="Google" id="ProtNLM"/>
    </source>
</evidence>
<dbReference type="InterPro" id="IPR032808">
    <property type="entry name" value="DoxX"/>
</dbReference>
<feature type="transmembrane region" description="Helical" evidence="5">
    <location>
        <begin position="6"/>
        <end position="23"/>
    </location>
</feature>
<evidence type="ECO:0000256" key="3">
    <source>
        <dbReference type="ARBA" id="ARBA00022989"/>
    </source>
</evidence>
<feature type="transmembrane region" description="Helical" evidence="5">
    <location>
        <begin position="44"/>
        <end position="68"/>
    </location>
</feature>
<accession>A0A6C0C4S7</accession>
<feature type="transmembrane region" description="Helical" evidence="5">
    <location>
        <begin position="104"/>
        <end position="124"/>
    </location>
</feature>
<protein>
    <recommendedName>
        <fullName evidence="7">DoxX family protein</fullName>
    </recommendedName>
</protein>